<feature type="domain" description="VOC" evidence="1">
    <location>
        <begin position="9"/>
        <end position="134"/>
    </location>
</feature>
<reference evidence="2 3" key="1">
    <citation type="journal article" date="2021" name="Int. J. Syst. Evol. Microbiol.">
        <title>Reticulibacter mediterranei gen. nov., sp. nov., within the new family Reticulibacteraceae fam. nov., and Ktedonospora formicarum gen. nov., sp. nov., Ktedonobacter robiniae sp. nov., Dictyobacter formicarum sp. nov. and Dictyobacter arantiisoli sp. nov., belonging to the class Ktedonobacteria.</title>
        <authorList>
            <person name="Yabe S."/>
            <person name="Zheng Y."/>
            <person name="Wang C.M."/>
            <person name="Sakai Y."/>
            <person name="Abe K."/>
            <person name="Yokota A."/>
            <person name="Donadio S."/>
            <person name="Cavaletti L."/>
            <person name="Monciardini P."/>
        </authorList>
    </citation>
    <scope>NUCLEOTIDE SEQUENCE [LARGE SCALE GENOMIC DNA]</scope>
    <source>
        <strain evidence="2 3">SOSP1-30</strain>
    </source>
</reference>
<dbReference type="EMBL" id="BNJG01000002">
    <property type="protein sequence ID" value="GHO57109.1"/>
    <property type="molecule type" value="Genomic_DNA"/>
</dbReference>
<gene>
    <name evidence="2" type="ORF">KSB_55840</name>
</gene>
<keyword evidence="2" id="KW-0560">Oxidoreductase</keyword>
<dbReference type="Proteomes" id="UP000654345">
    <property type="component" value="Unassembled WGS sequence"/>
</dbReference>
<evidence type="ECO:0000313" key="3">
    <source>
        <dbReference type="Proteomes" id="UP000654345"/>
    </source>
</evidence>
<evidence type="ECO:0000259" key="1">
    <source>
        <dbReference type="PROSITE" id="PS51819"/>
    </source>
</evidence>
<comment type="caution">
    <text evidence="2">The sequence shown here is derived from an EMBL/GenBank/DDBJ whole genome shotgun (WGS) entry which is preliminary data.</text>
</comment>
<organism evidence="2 3">
    <name type="scientific">Ktedonobacter robiniae</name>
    <dbReference type="NCBI Taxonomy" id="2778365"/>
    <lineage>
        <taxon>Bacteria</taxon>
        <taxon>Bacillati</taxon>
        <taxon>Chloroflexota</taxon>
        <taxon>Ktedonobacteria</taxon>
        <taxon>Ktedonobacterales</taxon>
        <taxon>Ktedonobacteraceae</taxon>
        <taxon>Ktedonobacter</taxon>
    </lineage>
</organism>
<keyword evidence="3" id="KW-1185">Reference proteome</keyword>
<proteinExistence type="predicted"/>
<dbReference type="SUPFAM" id="SSF54593">
    <property type="entry name" value="Glyoxalase/Bleomycin resistance protein/Dihydroxybiphenyl dioxygenase"/>
    <property type="match status" value="1"/>
</dbReference>
<accession>A0ABQ3UW92</accession>
<dbReference type="GO" id="GO:0051213">
    <property type="term" value="F:dioxygenase activity"/>
    <property type="evidence" value="ECO:0007669"/>
    <property type="project" value="UniProtKB-KW"/>
</dbReference>
<dbReference type="InterPro" id="IPR037523">
    <property type="entry name" value="VOC_core"/>
</dbReference>
<dbReference type="PROSITE" id="PS51819">
    <property type="entry name" value="VOC"/>
    <property type="match status" value="1"/>
</dbReference>
<sequence length="140" mass="15404">MASSEKSLSFHNPALTFYVRDVVRAVHFYTKLLGFTEMFRTPKDGIPVHVEMRLGQFTLGVASIDAALADHGLLLNPGPPSAELVVWTDDTDEAYVALTEKGVVSLSAPHDFLQSLRVAWVADPEGNPIQIVAHHPERNE</sequence>
<evidence type="ECO:0000313" key="2">
    <source>
        <dbReference type="EMBL" id="GHO57109.1"/>
    </source>
</evidence>
<dbReference type="InterPro" id="IPR004360">
    <property type="entry name" value="Glyas_Fos-R_dOase_dom"/>
</dbReference>
<dbReference type="PANTHER" id="PTHR34109">
    <property type="entry name" value="BNAUNNG04460D PROTEIN-RELATED"/>
    <property type="match status" value="1"/>
</dbReference>
<dbReference type="Gene3D" id="3.10.180.10">
    <property type="entry name" value="2,3-Dihydroxybiphenyl 1,2-Dioxygenase, domain 1"/>
    <property type="match status" value="1"/>
</dbReference>
<dbReference type="Pfam" id="PF00903">
    <property type="entry name" value="Glyoxalase"/>
    <property type="match status" value="1"/>
</dbReference>
<name>A0ABQ3UW92_9CHLR</name>
<keyword evidence="2" id="KW-0223">Dioxygenase</keyword>
<dbReference type="InterPro" id="IPR029068">
    <property type="entry name" value="Glyas_Bleomycin-R_OHBP_Dase"/>
</dbReference>
<protein>
    <submittedName>
        <fullName evidence="2">Extradiol dioxygenase</fullName>
    </submittedName>
</protein>
<dbReference type="RefSeq" id="WP_201373539.1">
    <property type="nucleotide sequence ID" value="NZ_BNJG01000002.1"/>
</dbReference>